<dbReference type="EMBL" id="CM000881">
    <property type="protein sequence ID" value="PNT71358.1"/>
    <property type="molecule type" value="Genomic_DNA"/>
</dbReference>
<proteinExistence type="predicted"/>
<dbReference type="PANTHER" id="PTHR35218:SF9">
    <property type="entry name" value="ENDONUCLEASE_EXONUCLEASE_PHOSPHATASE DOMAIN-CONTAINING PROTEIN"/>
    <property type="match status" value="1"/>
</dbReference>
<reference evidence="1 2" key="1">
    <citation type="journal article" date="2010" name="Nature">
        <title>Genome sequencing and analysis of the model grass Brachypodium distachyon.</title>
        <authorList>
            <consortium name="International Brachypodium Initiative"/>
        </authorList>
    </citation>
    <scope>NUCLEOTIDE SEQUENCE [LARGE SCALE GENOMIC DNA]</scope>
    <source>
        <strain evidence="1 2">Bd21</strain>
    </source>
</reference>
<name>A0A2K2DAR2_BRADI</name>
<evidence type="ECO:0000313" key="3">
    <source>
        <dbReference type="Proteomes" id="UP000008810"/>
    </source>
</evidence>
<dbReference type="InParanoid" id="A0A2K2DAR2"/>
<feature type="non-terminal residue" evidence="1">
    <location>
        <position position="77"/>
    </location>
</feature>
<dbReference type="OrthoDB" id="1001388at2759"/>
<keyword evidence="3" id="KW-1185">Reference proteome</keyword>
<dbReference type="InterPro" id="IPR036691">
    <property type="entry name" value="Endo/exonu/phosph_ase_sf"/>
</dbReference>
<evidence type="ECO:0000313" key="2">
    <source>
        <dbReference type="EnsemblPlants" id="PNT71358"/>
    </source>
</evidence>
<dbReference type="PANTHER" id="PTHR35218">
    <property type="entry name" value="RNASE H DOMAIN-CONTAINING PROTEIN"/>
    <property type="match status" value="1"/>
</dbReference>
<dbReference type="EnsemblPlants" id="PNT71358">
    <property type="protein sequence ID" value="PNT71358"/>
    <property type="gene ID" value="BRADI_2g26566v3"/>
</dbReference>
<gene>
    <name evidence="1" type="ORF">BRADI_2g26566v3</name>
</gene>
<evidence type="ECO:0008006" key="4">
    <source>
        <dbReference type="Google" id="ProtNLM"/>
    </source>
</evidence>
<dbReference type="Gene3D" id="3.60.10.10">
    <property type="entry name" value="Endonuclease/exonuclease/phosphatase"/>
    <property type="match status" value="1"/>
</dbReference>
<protein>
    <recommendedName>
        <fullName evidence="4">Endonuclease/exonuclease/phosphatase domain-containing protein</fullName>
    </recommendedName>
</protein>
<dbReference type="AlphaFoldDB" id="A0A2K2DAR2"/>
<dbReference type="Proteomes" id="UP000008810">
    <property type="component" value="Chromosome 2"/>
</dbReference>
<organism evidence="1">
    <name type="scientific">Brachypodium distachyon</name>
    <name type="common">Purple false brome</name>
    <name type="synonym">Trachynia distachya</name>
    <dbReference type="NCBI Taxonomy" id="15368"/>
    <lineage>
        <taxon>Eukaryota</taxon>
        <taxon>Viridiplantae</taxon>
        <taxon>Streptophyta</taxon>
        <taxon>Embryophyta</taxon>
        <taxon>Tracheophyta</taxon>
        <taxon>Spermatophyta</taxon>
        <taxon>Magnoliopsida</taxon>
        <taxon>Liliopsida</taxon>
        <taxon>Poales</taxon>
        <taxon>Poaceae</taxon>
        <taxon>BOP clade</taxon>
        <taxon>Pooideae</taxon>
        <taxon>Stipodae</taxon>
        <taxon>Brachypodieae</taxon>
        <taxon>Brachypodium</taxon>
    </lineage>
</organism>
<reference evidence="2" key="3">
    <citation type="submission" date="2018-08" db="UniProtKB">
        <authorList>
            <consortium name="EnsemblPlants"/>
        </authorList>
    </citation>
    <scope>IDENTIFICATION</scope>
    <source>
        <strain evidence="2">cv. Bd21</strain>
    </source>
</reference>
<dbReference type="Gramene" id="PNT71358">
    <property type="protein sequence ID" value="PNT71358"/>
    <property type="gene ID" value="BRADI_2g26566v3"/>
</dbReference>
<reference evidence="1" key="2">
    <citation type="submission" date="2017-06" db="EMBL/GenBank/DDBJ databases">
        <title>WGS assembly of Brachypodium distachyon.</title>
        <authorList>
            <consortium name="The International Brachypodium Initiative"/>
            <person name="Lucas S."/>
            <person name="Harmon-Smith M."/>
            <person name="Lail K."/>
            <person name="Tice H."/>
            <person name="Grimwood J."/>
            <person name="Bruce D."/>
            <person name="Barry K."/>
            <person name="Shu S."/>
            <person name="Lindquist E."/>
            <person name="Wang M."/>
            <person name="Pitluck S."/>
            <person name="Vogel J.P."/>
            <person name="Garvin D.F."/>
            <person name="Mockler T.C."/>
            <person name="Schmutz J."/>
            <person name="Rokhsar D."/>
            <person name="Bevan M.W."/>
        </authorList>
    </citation>
    <scope>NUCLEOTIDE SEQUENCE</scope>
    <source>
        <strain evidence="1">Bd21</strain>
    </source>
</reference>
<evidence type="ECO:0000313" key="1">
    <source>
        <dbReference type="EMBL" id="PNT71358.1"/>
    </source>
</evidence>
<accession>A0A2K2DAR2</accession>
<sequence>MDLIAWNCRGIGNPRTVRDLVHLSHSNKVKFVFLCKTRQNKDKVRRIRNRLSLRDFAGSSSLGNSGGLALFWHEHVP</sequence>